<dbReference type="EMBL" id="JACHMN010000002">
    <property type="protein sequence ID" value="MBB5870600.1"/>
    <property type="molecule type" value="Genomic_DNA"/>
</dbReference>
<dbReference type="Gene3D" id="1.10.3730.20">
    <property type="match status" value="1"/>
</dbReference>
<feature type="transmembrane region" description="Helical" evidence="2">
    <location>
        <begin position="107"/>
        <end position="126"/>
    </location>
</feature>
<dbReference type="PANTHER" id="PTHR12715:SF4">
    <property type="entry name" value="EAMA DOMAIN-CONTAINING PROTEIN"/>
    <property type="match status" value="1"/>
</dbReference>
<evidence type="ECO:0000313" key="4">
    <source>
        <dbReference type="EMBL" id="MBB5870600.1"/>
    </source>
</evidence>
<dbReference type="InterPro" id="IPR052756">
    <property type="entry name" value="Alkyne_AA_exporter"/>
</dbReference>
<feature type="transmembrane region" description="Helical" evidence="2">
    <location>
        <begin position="133"/>
        <end position="154"/>
    </location>
</feature>
<accession>A0A841BV12</accession>
<dbReference type="Proteomes" id="UP000587527">
    <property type="component" value="Unassembled WGS sequence"/>
</dbReference>
<feature type="transmembrane region" description="Helical" evidence="2">
    <location>
        <begin position="160"/>
        <end position="178"/>
    </location>
</feature>
<dbReference type="InterPro" id="IPR000620">
    <property type="entry name" value="EamA_dom"/>
</dbReference>
<dbReference type="Pfam" id="PF00892">
    <property type="entry name" value="EamA"/>
    <property type="match status" value="2"/>
</dbReference>
<feature type="transmembrane region" description="Helical" evidence="2">
    <location>
        <begin position="253"/>
        <end position="271"/>
    </location>
</feature>
<dbReference type="GO" id="GO:0016020">
    <property type="term" value="C:membrane"/>
    <property type="evidence" value="ECO:0007669"/>
    <property type="project" value="InterPro"/>
</dbReference>
<comment type="similarity">
    <text evidence="1">Belongs to the EamA transporter family.</text>
</comment>
<keyword evidence="5" id="KW-1185">Reference proteome</keyword>
<gene>
    <name evidence="4" type="ORF">F4553_003979</name>
</gene>
<evidence type="ECO:0000256" key="1">
    <source>
        <dbReference type="ARBA" id="ARBA00007362"/>
    </source>
</evidence>
<evidence type="ECO:0000259" key="3">
    <source>
        <dbReference type="Pfam" id="PF00892"/>
    </source>
</evidence>
<feature type="transmembrane region" description="Helical" evidence="2">
    <location>
        <begin position="79"/>
        <end position="95"/>
    </location>
</feature>
<evidence type="ECO:0000256" key="2">
    <source>
        <dbReference type="SAM" id="Phobius"/>
    </source>
</evidence>
<name>A0A841BV12_9ACTN</name>
<organism evidence="4 5">
    <name type="scientific">Allocatelliglobosispora scoriae</name>
    <dbReference type="NCBI Taxonomy" id="643052"/>
    <lineage>
        <taxon>Bacteria</taxon>
        <taxon>Bacillati</taxon>
        <taxon>Actinomycetota</taxon>
        <taxon>Actinomycetes</taxon>
        <taxon>Micromonosporales</taxon>
        <taxon>Micromonosporaceae</taxon>
        <taxon>Allocatelliglobosispora</taxon>
    </lineage>
</organism>
<keyword evidence="2" id="KW-0812">Transmembrane</keyword>
<dbReference type="PANTHER" id="PTHR12715">
    <property type="entry name" value="TRANSPORTER, DRUG/METABOLITE EXPORTER FAMILY"/>
    <property type="match status" value="1"/>
</dbReference>
<evidence type="ECO:0000313" key="5">
    <source>
        <dbReference type="Proteomes" id="UP000587527"/>
    </source>
</evidence>
<comment type="caution">
    <text evidence="4">The sequence shown here is derived from an EMBL/GenBank/DDBJ whole genome shotgun (WGS) entry which is preliminary data.</text>
</comment>
<feature type="transmembrane region" description="Helical" evidence="2">
    <location>
        <begin position="41"/>
        <end position="59"/>
    </location>
</feature>
<keyword evidence="2" id="KW-1133">Transmembrane helix</keyword>
<protein>
    <submittedName>
        <fullName evidence="4">Drug/metabolite transporter (DMT)-like permease</fullName>
    </submittedName>
</protein>
<dbReference type="InterPro" id="IPR037185">
    <property type="entry name" value="EmrE-like"/>
</dbReference>
<dbReference type="RefSeq" id="WP_312875268.1">
    <property type="nucleotide sequence ID" value="NZ_JACHMN010000002.1"/>
</dbReference>
<proteinExistence type="inferred from homology"/>
<keyword evidence="2" id="KW-0472">Membrane</keyword>
<feature type="transmembrane region" description="Helical" evidence="2">
    <location>
        <begin position="190"/>
        <end position="208"/>
    </location>
</feature>
<feature type="transmembrane region" description="Helical" evidence="2">
    <location>
        <begin position="277"/>
        <end position="294"/>
    </location>
</feature>
<sequence>MIKARNDALLPLAAIGVTVVLWASAFVAIRHVGREFSPGGMALFRLLVAGVVLGAVVAFRRVERPEGGQAWPGRRHLPRLIACGVLWFGLYNVALNEAERRVDAGTAAMLVNIGPILIAVLAGFFLHEGFPRMLIIGSLIAFGGVVVIGLATSTGAETNVWGVVLCVVAAIAYAIGVVTQKPLLKDLPGLHVTWLACLIGAVSCLPFAPDLIDDLSTAAPATIWWVVYLGVMPTALAFTTWAYALARSSAGRLGAATYLVPPLAILMGWLLLGETPAALALVGGVICLAGVYIARRK</sequence>
<dbReference type="AlphaFoldDB" id="A0A841BV12"/>
<feature type="domain" description="EamA" evidence="3">
    <location>
        <begin position="161"/>
        <end position="294"/>
    </location>
</feature>
<feature type="domain" description="EamA" evidence="3">
    <location>
        <begin position="17"/>
        <end position="149"/>
    </location>
</feature>
<feature type="transmembrane region" description="Helical" evidence="2">
    <location>
        <begin position="223"/>
        <end position="246"/>
    </location>
</feature>
<dbReference type="SUPFAM" id="SSF103481">
    <property type="entry name" value="Multidrug resistance efflux transporter EmrE"/>
    <property type="match status" value="2"/>
</dbReference>
<reference evidence="4 5" key="1">
    <citation type="submission" date="2020-08" db="EMBL/GenBank/DDBJ databases">
        <title>Sequencing the genomes of 1000 actinobacteria strains.</title>
        <authorList>
            <person name="Klenk H.-P."/>
        </authorList>
    </citation>
    <scope>NUCLEOTIDE SEQUENCE [LARGE SCALE GENOMIC DNA]</scope>
    <source>
        <strain evidence="4 5">DSM 45362</strain>
    </source>
</reference>
<feature type="transmembrane region" description="Helical" evidence="2">
    <location>
        <begin position="9"/>
        <end position="29"/>
    </location>
</feature>